<evidence type="ECO:0000313" key="1">
    <source>
        <dbReference type="EMBL" id="PPJ33943.1"/>
    </source>
</evidence>
<proteinExistence type="predicted"/>
<protein>
    <submittedName>
        <fullName evidence="1">Uncharacterized protein</fullName>
    </submittedName>
</protein>
<dbReference type="EMBL" id="PSZC01000033">
    <property type="protein sequence ID" value="PPJ33943.1"/>
    <property type="molecule type" value="Genomic_DNA"/>
</dbReference>
<gene>
    <name evidence="1" type="ORF">C5E45_30930</name>
</gene>
<dbReference type="Proteomes" id="UP000239874">
    <property type="component" value="Unassembled WGS sequence"/>
</dbReference>
<reference evidence="1 2" key="1">
    <citation type="submission" date="2018-02" db="EMBL/GenBank/DDBJ databases">
        <title>8 Nocardia nova and 1 Nocardia cyriacigeorgica strain used for evolution to TMP-SMX.</title>
        <authorList>
            <person name="Mehta H."/>
            <person name="Weng J."/>
            <person name="Shamoo Y."/>
        </authorList>
    </citation>
    <scope>NUCLEOTIDE SEQUENCE [LARGE SCALE GENOMIC DNA]</scope>
    <source>
        <strain evidence="1 2">MDA3139</strain>
    </source>
</reference>
<organism evidence="1 2">
    <name type="scientific">Nocardia nova</name>
    <dbReference type="NCBI Taxonomy" id="37330"/>
    <lineage>
        <taxon>Bacteria</taxon>
        <taxon>Bacillati</taxon>
        <taxon>Actinomycetota</taxon>
        <taxon>Actinomycetes</taxon>
        <taxon>Mycobacteriales</taxon>
        <taxon>Nocardiaceae</taxon>
        <taxon>Nocardia</taxon>
    </lineage>
</organism>
<dbReference type="RefSeq" id="WP_104378956.1">
    <property type="nucleotide sequence ID" value="NZ_PSZC01000033.1"/>
</dbReference>
<dbReference type="AlphaFoldDB" id="A0A2S6AGN5"/>
<evidence type="ECO:0000313" key="2">
    <source>
        <dbReference type="Proteomes" id="UP000239874"/>
    </source>
</evidence>
<comment type="caution">
    <text evidence="1">The sequence shown here is derived from an EMBL/GenBank/DDBJ whole genome shotgun (WGS) entry which is preliminary data.</text>
</comment>
<accession>A0A2S6AGN5</accession>
<name>A0A2S6AGN5_9NOCA</name>
<sequence>MSARSVRPAAPRLDGFLGATIKDVVVLAAQQKKVDTQADVAATALVSADDRQRPTIAID</sequence>